<sequence length="449" mass="50639">MHRVLCIAEILCLICDGVDGAALATLAQCCTTFHGPAIQVYWRSIPDFIPLVRCFPADAVRFKDTDGLISLVRQLEPEDWVAFIKYSKLVRHIGTREGTLWNIPDNVKLDDQFLRQLGESASRRMLALLPNLLSFDWAGCRLPPSDLSRTLCLLGTQVETVRITDWHEEKGPLVEALLLLGHYFPQLRVLELRRSHPDMPEGGEEEMWFMYGVGLNPNSKPYVPYSPLTLPGAYRLRVLTRLDCSAIPITETTFQALCQLPMLTSLSIHLPKPLAWPGMNNSSEAFQKLKDLTITAAALKDYCAFSALILFSQVETLHLRIARTTLRKNDIPRIFSAIKRQYSPTTLTTLSVCTSKLTPTPAVRRPVAWVYEDDIQQLFYFNNLVAFELGLNCSYNLGGYIYSELGMPGRVSNGLASGITAMPDITTRRASRRLCFHLFTTPPTSRNWR</sequence>
<evidence type="ECO:0000256" key="1">
    <source>
        <dbReference type="SAM" id="SignalP"/>
    </source>
</evidence>
<proteinExistence type="predicted"/>
<evidence type="ECO:0000313" key="2">
    <source>
        <dbReference type="EMBL" id="VWO96829.1"/>
    </source>
</evidence>
<dbReference type="AlphaFoldDB" id="A0A5K1JZE6"/>
<gene>
    <name evidence="2" type="primary">Q92217</name>
</gene>
<feature type="signal peptide" evidence="1">
    <location>
        <begin position="1"/>
        <end position="20"/>
    </location>
</feature>
<dbReference type="EMBL" id="LR725947">
    <property type="protein sequence ID" value="VWO96829.1"/>
    <property type="molecule type" value="Genomic_DNA"/>
</dbReference>
<protein>
    <submittedName>
        <fullName evidence="2">N/A</fullName>
    </submittedName>
</protein>
<accession>A0A5K1JZE6</accession>
<reference evidence="2" key="1">
    <citation type="submission" date="2019-10" db="EMBL/GenBank/DDBJ databases">
        <authorList>
            <person name="Nor Muhammad N."/>
        </authorList>
    </citation>
    <scope>NUCLEOTIDE SEQUENCE</scope>
</reference>
<dbReference type="SUPFAM" id="SSF52047">
    <property type="entry name" value="RNI-like"/>
    <property type="match status" value="1"/>
</dbReference>
<name>A0A5K1JZE6_9APHY</name>
<keyword evidence="1" id="KW-0732">Signal</keyword>
<organism evidence="2">
    <name type="scientific">Ganoderma boninense</name>
    <dbReference type="NCBI Taxonomy" id="34458"/>
    <lineage>
        <taxon>Eukaryota</taxon>
        <taxon>Fungi</taxon>
        <taxon>Dikarya</taxon>
        <taxon>Basidiomycota</taxon>
        <taxon>Agaricomycotina</taxon>
        <taxon>Agaricomycetes</taxon>
        <taxon>Polyporales</taxon>
        <taxon>Polyporaceae</taxon>
        <taxon>Ganoderma</taxon>
    </lineage>
</organism>
<feature type="chain" id="PRO_5023850383" evidence="1">
    <location>
        <begin position="21"/>
        <end position="449"/>
    </location>
</feature>